<accession>A0ABU5V596</accession>
<dbReference type="InterPro" id="IPR050356">
    <property type="entry name" value="SulA_CellDiv_inhibitor"/>
</dbReference>
<evidence type="ECO:0000313" key="3">
    <source>
        <dbReference type="Proteomes" id="UP001301653"/>
    </source>
</evidence>
<name>A0ABU5V596_9GAMM</name>
<dbReference type="InterPro" id="IPR047610">
    <property type="entry name" value="ImuA_translesion"/>
</dbReference>
<comment type="caution">
    <text evidence="2">The sequence shown here is derived from an EMBL/GenBank/DDBJ whole genome shotgun (WGS) entry which is preliminary data.</text>
</comment>
<dbReference type="PIRSF" id="PIRSF037290">
    <property type="entry name" value="UCP037290"/>
    <property type="match status" value="1"/>
</dbReference>
<reference evidence="2 3" key="1">
    <citation type="submission" date="2023-12" db="EMBL/GenBank/DDBJ databases">
        <title>Stenotrophomonas guangdongensis sp. nov., isolated from wilted pepper plants (Capsicum annuum).</title>
        <authorList>
            <person name="Qiu M."/>
            <person name="Li Y."/>
            <person name="Liu Q."/>
            <person name="Zhang X."/>
            <person name="Huang Y."/>
            <person name="Guo R."/>
            <person name="Hu M."/>
            <person name="Zhou J."/>
            <person name="Zhou X."/>
        </authorList>
    </citation>
    <scope>NUCLEOTIDE SEQUENCE [LARGE SCALE GENOMIC DNA]</scope>
    <source>
        <strain evidence="2 3">MH1</strain>
    </source>
</reference>
<gene>
    <name evidence="2" type="primary">imuA</name>
    <name evidence="2" type="ORF">VA603_13190</name>
</gene>
<dbReference type="RefSeq" id="WP_165931224.1">
    <property type="nucleotide sequence ID" value="NZ_JAYFUH010000248.1"/>
</dbReference>
<organism evidence="2 3">
    <name type="scientific">Stenotrophomonas capsici</name>
    <dbReference type="NCBI Taxonomy" id="3110230"/>
    <lineage>
        <taxon>Bacteria</taxon>
        <taxon>Pseudomonadati</taxon>
        <taxon>Pseudomonadota</taxon>
        <taxon>Gammaproteobacteria</taxon>
        <taxon>Lysobacterales</taxon>
        <taxon>Lysobacteraceae</taxon>
        <taxon>Stenotrophomonas</taxon>
    </lineage>
</organism>
<keyword evidence="3" id="KW-1185">Reference proteome</keyword>
<sequence>MGEVLALDELMAARTVWRASRGSALNHEGEATGHAPLDAVLPTGGWPRKALTELLLPADGVGEIALLLPTLARMTQAGNRVVLVAPPYIPYAPAWQSGGVALAGLEVVEAEPRDALWAFEQCLRSGACAAVLGWPKTADARAMRRLQVAADSGDCCGFALRDRRHAVNASPAALRLEYLPAQDAWQVRKCRGGQVPSQPLRLVQ</sequence>
<dbReference type="InterPro" id="IPR017166">
    <property type="entry name" value="UCP037290"/>
</dbReference>
<keyword evidence="1" id="KW-0227">DNA damage</keyword>
<dbReference type="PANTHER" id="PTHR35369:SF3">
    <property type="entry name" value="TRANSLESION DNA SYNTHESIS-ASSOCIATED PROTEIN IMUA"/>
    <property type="match status" value="1"/>
</dbReference>
<dbReference type="InterPro" id="IPR027417">
    <property type="entry name" value="P-loop_NTPase"/>
</dbReference>
<dbReference type="PANTHER" id="PTHR35369">
    <property type="entry name" value="BLR3025 PROTEIN-RELATED"/>
    <property type="match status" value="1"/>
</dbReference>
<protein>
    <submittedName>
        <fullName evidence="2">Translesion DNA synthesis-associated protein ImuA</fullName>
    </submittedName>
</protein>
<evidence type="ECO:0000256" key="1">
    <source>
        <dbReference type="ARBA" id="ARBA00022763"/>
    </source>
</evidence>
<evidence type="ECO:0000313" key="2">
    <source>
        <dbReference type="EMBL" id="MEA5668497.1"/>
    </source>
</evidence>
<dbReference type="SUPFAM" id="SSF52540">
    <property type="entry name" value="P-loop containing nucleoside triphosphate hydrolases"/>
    <property type="match status" value="1"/>
</dbReference>
<dbReference type="Gene3D" id="3.40.50.300">
    <property type="entry name" value="P-loop containing nucleotide triphosphate hydrolases"/>
    <property type="match status" value="1"/>
</dbReference>
<proteinExistence type="predicted"/>
<dbReference type="EMBL" id="JAYFUH010000248">
    <property type="protein sequence ID" value="MEA5668497.1"/>
    <property type="molecule type" value="Genomic_DNA"/>
</dbReference>
<dbReference type="Proteomes" id="UP001301653">
    <property type="component" value="Unassembled WGS sequence"/>
</dbReference>
<dbReference type="NCBIfam" id="NF033429">
    <property type="entry name" value="ImuA_translesion"/>
    <property type="match status" value="1"/>
</dbReference>